<dbReference type="KEGG" id="clec:106663745"/>
<keyword evidence="3" id="KW-0053">Apoptosis</keyword>
<dbReference type="PANTHER" id="PTHR11447">
    <property type="entry name" value="CELLULAR TUMOR ANTIGEN P53"/>
    <property type="match status" value="1"/>
</dbReference>
<feature type="binding site" evidence="11">
    <location>
        <position position="239"/>
    </location>
    <ligand>
        <name>Zn(2+)</name>
        <dbReference type="ChEBI" id="CHEBI:29105"/>
    </ligand>
</feature>
<dbReference type="GO" id="GO:0046872">
    <property type="term" value="F:metal ion binding"/>
    <property type="evidence" value="ECO:0007669"/>
    <property type="project" value="UniProtKB-KW"/>
</dbReference>
<comment type="cofactor">
    <cofactor evidence="11">
        <name>Zn(2+)</name>
        <dbReference type="ChEBI" id="CHEBI:29105"/>
    </cofactor>
    <text evidence="11">Binds 1 zinc ion per subunit.</text>
</comment>
<dbReference type="Pfam" id="PF00870">
    <property type="entry name" value="P53"/>
    <property type="match status" value="1"/>
</dbReference>
<dbReference type="AlphaFoldDB" id="A0A8I6TCN5"/>
<dbReference type="OrthoDB" id="5915660at2759"/>
<evidence type="ECO:0000256" key="9">
    <source>
        <dbReference type="ARBA" id="ARBA00023163"/>
    </source>
</evidence>
<keyword evidence="5 11" id="KW-0862">Zinc</keyword>
<evidence type="ECO:0000313" key="15">
    <source>
        <dbReference type="EnsemblMetazoa" id="XP_014244306.1"/>
    </source>
</evidence>
<dbReference type="InterPro" id="IPR008967">
    <property type="entry name" value="p53-like_TF_DNA-bd_sf"/>
</dbReference>
<comment type="subcellular location">
    <subcellularLocation>
        <location evidence="1">Nucleus</location>
    </subcellularLocation>
</comment>
<dbReference type="OMA" id="PHILACK"/>
<evidence type="ECO:0000256" key="4">
    <source>
        <dbReference type="ARBA" id="ARBA00022723"/>
    </source>
</evidence>
<keyword evidence="16" id="KW-1185">Reference proteome</keyword>
<evidence type="ECO:0000256" key="10">
    <source>
        <dbReference type="ARBA" id="ARBA00023242"/>
    </source>
</evidence>
<dbReference type="GO" id="GO:0000978">
    <property type="term" value="F:RNA polymerase II cis-regulatory region sequence-specific DNA binding"/>
    <property type="evidence" value="ECO:0007669"/>
    <property type="project" value="TreeGrafter"/>
</dbReference>
<feature type="site" description="Interaction with DNA" evidence="12">
    <location>
        <position position="108"/>
    </location>
</feature>
<dbReference type="GO" id="GO:0005634">
    <property type="term" value="C:nucleus"/>
    <property type="evidence" value="ECO:0007669"/>
    <property type="project" value="UniProtKB-SubCell"/>
</dbReference>
<dbReference type="SUPFAM" id="SSF49417">
    <property type="entry name" value="p53-like transcription factors"/>
    <property type="match status" value="1"/>
</dbReference>
<comment type="similarity">
    <text evidence="2">Belongs to the p53 family.</text>
</comment>
<reference evidence="15" key="1">
    <citation type="submission" date="2022-01" db="UniProtKB">
        <authorList>
            <consortium name="EnsemblMetazoa"/>
        </authorList>
    </citation>
    <scope>IDENTIFICATION</scope>
</reference>
<feature type="binding site" evidence="11">
    <location>
        <position position="165"/>
    </location>
    <ligand>
        <name>Zn(2+)</name>
        <dbReference type="ChEBI" id="CHEBI:29105"/>
    </ligand>
</feature>
<evidence type="ECO:0000313" key="16">
    <source>
        <dbReference type="Proteomes" id="UP000494040"/>
    </source>
</evidence>
<evidence type="ECO:0000256" key="1">
    <source>
        <dbReference type="ARBA" id="ARBA00004123"/>
    </source>
</evidence>
<dbReference type="EnsemblMetazoa" id="XM_014388820.2">
    <property type="protein sequence ID" value="XP_014244306.1"/>
    <property type="gene ID" value="LOC106663745"/>
</dbReference>
<dbReference type="GeneID" id="106663745"/>
<evidence type="ECO:0000256" key="8">
    <source>
        <dbReference type="ARBA" id="ARBA00023159"/>
    </source>
</evidence>
<dbReference type="InterPro" id="IPR011615">
    <property type="entry name" value="p53_DNA-bd"/>
</dbReference>
<protein>
    <recommendedName>
        <fullName evidence="14">p53 DNA-binding domain-containing protein</fullName>
    </recommendedName>
</protein>
<feature type="domain" description="p53 DNA-binding" evidence="14">
    <location>
        <begin position="90"/>
        <end position="289"/>
    </location>
</feature>
<organism evidence="15 16">
    <name type="scientific">Cimex lectularius</name>
    <name type="common">Bed bug</name>
    <name type="synonym">Acanthia lectularia</name>
    <dbReference type="NCBI Taxonomy" id="79782"/>
    <lineage>
        <taxon>Eukaryota</taxon>
        <taxon>Metazoa</taxon>
        <taxon>Ecdysozoa</taxon>
        <taxon>Arthropoda</taxon>
        <taxon>Hexapoda</taxon>
        <taxon>Insecta</taxon>
        <taxon>Pterygota</taxon>
        <taxon>Neoptera</taxon>
        <taxon>Paraneoptera</taxon>
        <taxon>Hemiptera</taxon>
        <taxon>Heteroptera</taxon>
        <taxon>Panheteroptera</taxon>
        <taxon>Cimicomorpha</taxon>
        <taxon>Cimicidae</taxon>
        <taxon>Cimex</taxon>
    </lineage>
</organism>
<evidence type="ECO:0000256" key="11">
    <source>
        <dbReference type="PIRSR" id="PIRSR602117-1"/>
    </source>
</evidence>
<evidence type="ECO:0000256" key="6">
    <source>
        <dbReference type="ARBA" id="ARBA00023015"/>
    </source>
</evidence>
<keyword evidence="4 11" id="KW-0479">Metal-binding</keyword>
<evidence type="ECO:0000256" key="12">
    <source>
        <dbReference type="PIRSR" id="PIRSR602117-2"/>
    </source>
</evidence>
<keyword evidence="10" id="KW-0539">Nucleus</keyword>
<dbReference type="Proteomes" id="UP000494040">
    <property type="component" value="Unassembled WGS sequence"/>
</dbReference>
<dbReference type="GO" id="GO:0000981">
    <property type="term" value="F:DNA-binding transcription factor activity, RNA polymerase II-specific"/>
    <property type="evidence" value="ECO:0007669"/>
    <property type="project" value="TreeGrafter"/>
</dbReference>
<feature type="binding site" evidence="11">
    <location>
        <position position="243"/>
    </location>
    <ligand>
        <name>Zn(2+)</name>
        <dbReference type="ChEBI" id="CHEBI:29105"/>
    </ligand>
</feature>
<dbReference type="GO" id="GO:0006915">
    <property type="term" value="P:apoptotic process"/>
    <property type="evidence" value="ECO:0007669"/>
    <property type="project" value="UniProtKB-KW"/>
</dbReference>
<keyword evidence="9" id="KW-0804">Transcription</keyword>
<name>A0A8I6TCN5_CIMLE</name>
<sequence length="349" mass="40208">MQSPTKDSMLVPVQELNLPWKDMEMNTSDSMLLHVLNSNWKDMPSDLIKEIGVNEDLEELEDIQICDSTQVLQESAEDIHNNKQVPSLSNFPGIYNFEFFLRNSGSYKSSWEYSNIFNQVFIDMNKVLMVQFVYDCPVNKDEELFIRAMPVYCSTDYIGLPVNRCTIHSIEDDPTNEAHGSDDICRCPYYNLVGHVVRSQSAGAMYFYNRHNRRHSVALQLVNQQPGRNSFDILYTFACKTSCQKGMQRRPINVVFTLENARGEILGRSVLGVKICSCPKRDKDRLEKDAEKNGIKTHQLLTFDQKEDDPLSDREGIKARVKAELRQIHKLQSSFAKAIRNLEELLKHI</sequence>
<keyword evidence="6" id="KW-0805">Transcription regulation</keyword>
<keyword evidence="8" id="KW-0010">Activator</keyword>
<dbReference type="CDD" id="cd08367">
    <property type="entry name" value="P53"/>
    <property type="match status" value="1"/>
</dbReference>
<dbReference type="RefSeq" id="XP_014244306.1">
    <property type="nucleotide sequence ID" value="XM_014388820.2"/>
</dbReference>
<accession>A0A8I6TCN5</accession>
<dbReference type="InterPro" id="IPR002117">
    <property type="entry name" value="p53_tumour_suppressor"/>
</dbReference>
<keyword evidence="7" id="KW-0238">DNA-binding</keyword>
<proteinExistence type="inferred from homology"/>
<feature type="binding site" evidence="11">
    <location>
        <position position="168"/>
    </location>
    <ligand>
        <name>Zn(2+)</name>
        <dbReference type="ChEBI" id="CHEBI:29105"/>
    </ligand>
</feature>
<dbReference type="Gene3D" id="2.60.40.720">
    <property type="match status" value="1"/>
</dbReference>
<dbReference type="InterPro" id="IPR012346">
    <property type="entry name" value="p53/RUNT-type_TF_DNA-bd_sf"/>
</dbReference>
<evidence type="ECO:0000256" key="13">
    <source>
        <dbReference type="PIRSR" id="PIRSR602117-3"/>
    </source>
</evidence>
<evidence type="ECO:0000259" key="14">
    <source>
        <dbReference type="Pfam" id="PF00870"/>
    </source>
</evidence>
<evidence type="ECO:0000256" key="5">
    <source>
        <dbReference type="ARBA" id="ARBA00022833"/>
    </source>
</evidence>
<feature type="cross-link" description="Glycyl lysine isopeptide (Lys-Gly) (interchain with G-Cter in ubiquitin)" evidence="13">
    <location>
        <position position="292"/>
    </location>
</feature>
<dbReference type="PANTHER" id="PTHR11447:SF16">
    <property type="entry name" value="P53 PROTEIN LONG FORM VARIANT 1"/>
    <property type="match status" value="1"/>
</dbReference>
<evidence type="ECO:0000256" key="3">
    <source>
        <dbReference type="ARBA" id="ARBA00022703"/>
    </source>
</evidence>
<evidence type="ECO:0000256" key="2">
    <source>
        <dbReference type="ARBA" id="ARBA00006167"/>
    </source>
</evidence>
<evidence type="ECO:0000256" key="7">
    <source>
        <dbReference type="ARBA" id="ARBA00023125"/>
    </source>
</evidence>